<protein>
    <submittedName>
        <fullName evidence="6">DNA-binding transcriptional regulator, AcrR family</fullName>
    </submittedName>
</protein>
<dbReference type="Pfam" id="PF17754">
    <property type="entry name" value="TetR_C_14"/>
    <property type="match status" value="1"/>
</dbReference>
<feature type="DNA-binding region" description="H-T-H motif" evidence="4">
    <location>
        <begin position="38"/>
        <end position="57"/>
    </location>
</feature>
<feature type="domain" description="HTH tetR-type" evidence="5">
    <location>
        <begin position="15"/>
        <end position="75"/>
    </location>
</feature>
<dbReference type="GO" id="GO:0000976">
    <property type="term" value="F:transcription cis-regulatory region binding"/>
    <property type="evidence" value="ECO:0007669"/>
    <property type="project" value="TreeGrafter"/>
</dbReference>
<proteinExistence type="predicted"/>
<evidence type="ECO:0000256" key="2">
    <source>
        <dbReference type="ARBA" id="ARBA00023125"/>
    </source>
</evidence>
<dbReference type="EMBL" id="FNVO01000018">
    <property type="protein sequence ID" value="SEG85901.1"/>
    <property type="molecule type" value="Genomic_DNA"/>
</dbReference>
<gene>
    <name evidence="6" type="ORF">SAMN04489712_118103</name>
</gene>
<dbReference type="SUPFAM" id="SSF46689">
    <property type="entry name" value="Homeodomain-like"/>
    <property type="match status" value="1"/>
</dbReference>
<keyword evidence="2 4" id="KW-0238">DNA-binding</keyword>
<evidence type="ECO:0000256" key="3">
    <source>
        <dbReference type="ARBA" id="ARBA00023163"/>
    </source>
</evidence>
<keyword evidence="7" id="KW-1185">Reference proteome</keyword>
<dbReference type="InterPro" id="IPR001647">
    <property type="entry name" value="HTH_TetR"/>
</dbReference>
<keyword evidence="3" id="KW-0804">Transcription</keyword>
<dbReference type="Proteomes" id="UP000236723">
    <property type="component" value="Unassembled WGS sequence"/>
</dbReference>
<dbReference type="InterPro" id="IPR041347">
    <property type="entry name" value="MftR_C"/>
</dbReference>
<organism evidence="6 7">
    <name type="scientific">Thermomonospora echinospora</name>
    <dbReference type="NCBI Taxonomy" id="1992"/>
    <lineage>
        <taxon>Bacteria</taxon>
        <taxon>Bacillati</taxon>
        <taxon>Actinomycetota</taxon>
        <taxon>Actinomycetes</taxon>
        <taxon>Streptosporangiales</taxon>
        <taxon>Thermomonosporaceae</taxon>
        <taxon>Thermomonospora</taxon>
    </lineage>
</organism>
<dbReference type="PRINTS" id="PR00455">
    <property type="entry name" value="HTHTETR"/>
</dbReference>
<dbReference type="AlphaFoldDB" id="A0A1H6DL86"/>
<dbReference type="OrthoDB" id="3296001at2"/>
<keyword evidence="1" id="KW-0805">Transcription regulation</keyword>
<dbReference type="RefSeq" id="WP_103942641.1">
    <property type="nucleotide sequence ID" value="NZ_FNVO01000018.1"/>
</dbReference>
<dbReference type="InterPro" id="IPR023772">
    <property type="entry name" value="DNA-bd_HTH_TetR-type_CS"/>
</dbReference>
<dbReference type="PROSITE" id="PS50977">
    <property type="entry name" value="HTH_TETR_2"/>
    <property type="match status" value="1"/>
</dbReference>
<dbReference type="PROSITE" id="PS01081">
    <property type="entry name" value="HTH_TETR_1"/>
    <property type="match status" value="1"/>
</dbReference>
<sequence length="209" mass="23147">MHHLRTPGLRERKKRRTRQALATAALRLFAERGYEETTIADIAAAAEVSPRTFFAYFPSKEDVIFAEIDDRLAEVRDRLARRTPGETTLEAIRQSVVNVLEALVNEHGEYGAVQVRLVLERPALQARALQRIHQTQQEVALRIRDLCPALDEIDAVIVSGIAVGAMQSVLTHCRQHGLDPGTTRAALDRALMIMESGLGAVPALNEPGR</sequence>
<dbReference type="InterPro" id="IPR009057">
    <property type="entry name" value="Homeodomain-like_sf"/>
</dbReference>
<dbReference type="Gene3D" id="1.10.10.60">
    <property type="entry name" value="Homeodomain-like"/>
    <property type="match status" value="1"/>
</dbReference>
<dbReference type="GO" id="GO:0003700">
    <property type="term" value="F:DNA-binding transcription factor activity"/>
    <property type="evidence" value="ECO:0007669"/>
    <property type="project" value="TreeGrafter"/>
</dbReference>
<evidence type="ECO:0000256" key="4">
    <source>
        <dbReference type="PROSITE-ProRule" id="PRU00335"/>
    </source>
</evidence>
<accession>A0A1H6DL86</accession>
<dbReference type="Pfam" id="PF00440">
    <property type="entry name" value="TetR_N"/>
    <property type="match status" value="1"/>
</dbReference>
<dbReference type="PANTHER" id="PTHR30055:SF234">
    <property type="entry name" value="HTH-TYPE TRANSCRIPTIONAL REGULATOR BETI"/>
    <property type="match status" value="1"/>
</dbReference>
<dbReference type="InterPro" id="IPR050109">
    <property type="entry name" value="HTH-type_TetR-like_transc_reg"/>
</dbReference>
<name>A0A1H6DL86_9ACTN</name>
<evidence type="ECO:0000313" key="7">
    <source>
        <dbReference type="Proteomes" id="UP000236723"/>
    </source>
</evidence>
<dbReference type="PANTHER" id="PTHR30055">
    <property type="entry name" value="HTH-TYPE TRANSCRIPTIONAL REGULATOR RUTR"/>
    <property type="match status" value="1"/>
</dbReference>
<reference evidence="7" key="1">
    <citation type="submission" date="2016-10" db="EMBL/GenBank/DDBJ databases">
        <authorList>
            <person name="Varghese N."/>
            <person name="Submissions S."/>
        </authorList>
    </citation>
    <scope>NUCLEOTIDE SEQUENCE [LARGE SCALE GENOMIC DNA]</scope>
    <source>
        <strain evidence="7">DSM 43163</strain>
    </source>
</reference>
<evidence type="ECO:0000313" key="6">
    <source>
        <dbReference type="EMBL" id="SEG85901.1"/>
    </source>
</evidence>
<evidence type="ECO:0000256" key="1">
    <source>
        <dbReference type="ARBA" id="ARBA00023015"/>
    </source>
</evidence>
<evidence type="ECO:0000259" key="5">
    <source>
        <dbReference type="PROSITE" id="PS50977"/>
    </source>
</evidence>
<dbReference type="Gene3D" id="1.10.357.10">
    <property type="entry name" value="Tetracycline Repressor, domain 2"/>
    <property type="match status" value="1"/>
</dbReference>